<keyword evidence="4 11" id="KW-0812">Transmembrane</keyword>
<evidence type="ECO:0000256" key="6">
    <source>
        <dbReference type="ARBA" id="ARBA00022824"/>
    </source>
</evidence>
<dbReference type="GO" id="GO:0071586">
    <property type="term" value="P:CAAX-box protein processing"/>
    <property type="evidence" value="ECO:0007669"/>
    <property type="project" value="InterPro"/>
</dbReference>
<evidence type="ECO:0000313" key="13">
    <source>
        <dbReference type="EMBL" id="CAE0786242.1"/>
    </source>
</evidence>
<evidence type="ECO:0000256" key="8">
    <source>
        <dbReference type="ARBA" id="ARBA00023136"/>
    </source>
</evidence>
<sequence length="227" mass="24987">MPAEYLVWVGLRPPSFLHLLSASLLPLLLTALLYTGPLVTTLIDYVDHGRTLESEQMTATSDAARQLQKLIHIRSLLVGPIAEEWVFRACMCPLLFAAGLPDGANVAVASVIFGAAHLHHRFDARERWAAVLVQFTYTSLFGAYSAYLFLRTGLVYGPIAAHVFCNYMGLPSFYDMVEHRRRHVVTGAYIIGIVGFVLSVAVDTSFRPAIFASIFWPEQAGCGVDAI</sequence>
<evidence type="ECO:0000256" key="7">
    <source>
        <dbReference type="ARBA" id="ARBA00022989"/>
    </source>
</evidence>
<dbReference type="PANTHER" id="PTHR13046">
    <property type="entry name" value="PROTEASE U48 CAAX PRENYL PROTEASE RCE1"/>
    <property type="match status" value="1"/>
</dbReference>
<evidence type="ECO:0000256" key="2">
    <source>
        <dbReference type="ARBA" id="ARBA00006897"/>
    </source>
</evidence>
<feature type="transmembrane region" description="Helical" evidence="11">
    <location>
        <begin position="15"/>
        <end position="34"/>
    </location>
</feature>
<keyword evidence="3" id="KW-0645">Protease</keyword>
<evidence type="ECO:0000259" key="12">
    <source>
        <dbReference type="Pfam" id="PF02517"/>
    </source>
</evidence>
<protein>
    <recommendedName>
        <fullName evidence="10">intramembrane prenyl-peptidase Rce1</fullName>
        <ecNumber evidence="10">3.4.26.1</ecNumber>
    </recommendedName>
</protein>
<reference evidence="13" key="1">
    <citation type="submission" date="2021-01" db="EMBL/GenBank/DDBJ databases">
        <authorList>
            <person name="Corre E."/>
            <person name="Pelletier E."/>
            <person name="Niang G."/>
            <person name="Scheremetjew M."/>
            <person name="Finn R."/>
            <person name="Kale V."/>
            <person name="Holt S."/>
            <person name="Cochrane G."/>
            <person name="Meng A."/>
            <person name="Brown T."/>
            <person name="Cohen L."/>
        </authorList>
    </citation>
    <scope>NUCLEOTIDE SEQUENCE</scope>
    <source>
        <strain evidence="13">CCMP645</strain>
    </source>
</reference>
<organism evidence="13">
    <name type="scientific">Chrysotila carterae</name>
    <name type="common">Marine alga</name>
    <name type="synonym">Syracosphaera carterae</name>
    <dbReference type="NCBI Taxonomy" id="13221"/>
    <lineage>
        <taxon>Eukaryota</taxon>
        <taxon>Haptista</taxon>
        <taxon>Haptophyta</taxon>
        <taxon>Prymnesiophyceae</taxon>
        <taxon>Isochrysidales</taxon>
        <taxon>Isochrysidaceae</taxon>
        <taxon>Chrysotila</taxon>
    </lineage>
</organism>
<evidence type="ECO:0000256" key="4">
    <source>
        <dbReference type="ARBA" id="ARBA00022692"/>
    </source>
</evidence>
<evidence type="ECO:0000256" key="11">
    <source>
        <dbReference type="SAM" id="Phobius"/>
    </source>
</evidence>
<keyword evidence="6" id="KW-0256">Endoplasmic reticulum</keyword>
<name>A0A7S4C4T9_CHRCT</name>
<evidence type="ECO:0000256" key="5">
    <source>
        <dbReference type="ARBA" id="ARBA00022801"/>
    </source>
</evidence>
<feature type="transmembrane region" description="Helical" evidence="11">
    <location>
        <begin position="155"/>
        <end position="177"/>
    </location>
</feature>
<comment type="subcellular location">
    <subcellularLocation>
        <location evidence="1">Endoplasmic reticulum membrane</location>
        <topology evidence="1">Multi-pass membrane protein</topology>
    </subcellularLocation>
</comment>
<keyword evidence="7 11" id="KW-1133">Transmembrane helix</keyword>
<dbReference type="EMBL" id="HBIZ01062910">
    <property type="protein sequence ID" value="CAE0786242.1"/>
    <property type="molecule type" value="Transcribed_RNA"/>
</dbReference>
<dbReference type="AlphaFoldDB" id="A0A7S4C4T9"/>
<feature type="transmembrane region" description="Helical" evidence="11">
    <location>
        <begin position="184"/>
        <end position="202"/>
    </location>
</feature>
<evidence type="ECO:0000256" key="1">
    <source>
        <dbReference type="ARBA" id="ARBA00004477"/>
    </source>
</evidence>
<evidence type="ECO:0000256" key="3">
    <source>
        <dbReference type="ARBA" id="ARBA00022670"/>
    </source>
</evidence>
<keyword evidence="8 11" id="KW-0472">Membrane</keyword>
<comment type="catalytic activity">
    <reaction evidence="9">
        <text>Hydrolyzes the peptide bond -P2-(S-farnesyl or geranylgeranyl)C-P1'-P2'-P3'-COOH where P1' and P2' are amino acids with aliphatic sidechains and P3' is any C-terminal residue.</text>
        <dbReference type="EC" id="3.4.26.1"/>
    </reaction>
</comment>
<evidence type="ECO:0000256" key="10">
    <source>
        <dbReference type="ARBA" id="ARBA00049729"/>
    </source>
</evidence>
<dbReference type="GO" id="GO:0005789">
    <property type="term" value="C:endoplasmic reticulum membrane"/>
    <property type="evidence" value="ECO:0007669"/>
    <property type="project" value="UniProtKB-SubCell"/>
</dbReference>
<dbReference type="PANTHER" id="PTHR13046:SF0">
    <property type="entry name" value="CAAX PRENYL PROTEASE 2"/>
    <property type="match status" value="1"/>
</dbReference>
<proteinExistence type="inferred from homology"/>
<dbReference type="InterPro" id="IPR003675">
    <property type="entry name" value="Rce1/LyrA-like_dom"/>
</dbReference>
<keyword evidence="5" id="KW-0378">Hydrolase</keyword>
<feature type="domain" description="CAAX prenyl protease 2/Lysostaphin resistance protein A-like" evidence="12">
    <location>
        <begin position="71"/>
        <end position="168"/>
    </location>
</feature>
<dbReference type="InterPro" id="IPR039731">
    <property type="entry name" value="Rce1"/>
</dbReference>
<feature type="transmembrane region" description="Helical" evidence="11">
    <location>
        <begin position="128"/>
        <end position="149"/>
    </location>
</feature>
<accession>A0A7S4C4T9</accession>
<comment type="similarity">
    <text evidence="2">Belongs to the peptidase U48 family.</text>
</comment>
<dbReference type="GO" id="GO:0004222">
    <property type="term" value="F:metalloendopeptidase activity"/>
    <property type="evidence" value="ECO:0007669"/>
    <property type="project" value="InterPro"/>
</dbReference>
<dbReference type="Pfam" id="PF02517">
    <property type="entry name" value="Rce1-like"/>
    <property type="match status" value="1"/>
</dbReference>
<gene>
    <name evidence="13" type="ORF">PCAR00345_LOCUS38950</name>
</gene>
<evidence type="ECO:0000256" key="9">
    <source>
        <dbReference type="ARBA" id="ARBA00047280"/>
    </source>
</evidence>
<dbReference type="EC" id="3.4.26.1" evidence="10"/>